<feature type="compositionally biased region" description="Polar residues" evidence="1">
    <location>
        <begin position="33"/>
        <end position="42"/>
    </location>
</feature>
<keyword evidence="4" id="KW-1185">Reference proteome</keyword>
<name>A0A4U0F360_9BACL</name>
<keyword evidence="2" id="KW-0732">Signal</keyword>
<accession>A0A4U0F360</accession>
<dbReference type="AlphaFoldDB" id="A0A4U0F360"/>
<dbReference type="Proteomes" id="UP000309673">
    <property type="component" value="Unassembled WGS sequence"/>
</dbReference>
<dbReference type="EMBL" id="SUPK01000011">
    <property type="protein sequence ID" value="TJY38987.1"/>
    <property type="molecule type" value="Genomic_DNA"/>
</dbReference>
<evidence type="ECO:0000256" key="2">
    <source>
        <dbReference type="SAM" id="SignalP"/>
    </source>
</evidence>
<feature type="region of interest" description="Disordered" evidence="1">
    <location>
        <begin position="33"/>
        <end position="56"/>
    </location>
</feature>
<comment type="caution">
    <text evidence="3">The sequence shown here is derived from an EMBL/GenBank/DDBJ whole genome shotgun (WGS) entry which is preliminary data.</text>
</comment>
<organism evidence="3 4">
    <name type="scientific">Cohnella pontilimi</name>
    <dbReference type="NCBI Taxonomy" id="2564100"/>
    <lineage>
        <taxon>Bacteria</taxon>
        <taxon>Bacillati</taxon>
        <taxon>Bacillota</taxon>
        <taxon>Bacilli</taxon>
        <taxon>Bacillales</taxon>
        <taxon>Paenibacillaceae</taxon>
        <taxon>Cohnella</taxon>
    </lineage>
</organism>
<reference evidence="3 4" key="1">
    <citation type="submission" date="2019-04" db="EMBL/GenBank/DDBJ databases">
        <title>Cohnella sp. nov., isolated from soil.</title>
        <authorList>
            <person name="Kim W."/>
        </authorList>
    </citation>
    <scope>NUCLEOTIDE SEQUENCE [LARGE SCALE GENOMIC DNA]</scope>
    <source>
        <strain evidence="3 4">CAU 1483</strain>
    </source>
</reference>
<dbReference type="OrthoDB" id="2679017at2"/>
<proteinExistence type="predicted"/>
<dbReference type="PROSITE" id="PS51257">
    <property type="entry name" value="PROKAR_LIPOPROTEIN"/>
    <property type="match status" value="1"/>
</dbReference>
<feature type="chain" id="PRO_5039223960" description="Sporulation protein" evidence="2">
    <location>
        <begin position="31"/>
        <end position="150"/>
    </location>
</feature>
<evidence type="ECO:0000313" key="3">
    <source>
        <dbReference type="EMBL" id="TJY38987.1"/>
    </source>
</evidence>
<sequence>MRKQRKRGRSRLAALMALVMLLTLAAGCNAGRTSYGENNPQGANGDDNVSAKGQRYPDDGYLGTTYSYPSIPGHRRTVGVRTQTNSMRDAIRDINGVAGANITYQGNDAFVTVNLHPDVQPMDRPRIERQVASVLRFNFPRYTIHVTSTR</sequence>
<evidence type="ECO:0000313" key="4">
    <source>
        <dbReference type="Proteomes" id="UP000309673"/>
    </source>
</evidence>
<evidence type="ECO:0008006" key="5">
    <source>
        <dbReference type="Google" id="ProtNLM"/>
    </source>
</evidence>
<gene>
    <name evidence="3" type="ORF">E5161_19365</name>
</gene>
<feature type="signal peptide" evidence="2">
    <location>
        <begin position="1"/>
        <end position="30"/>
    </location>
</feature>
<protein>
    <recommendedName>
        <fullName evidence="5">Sporulation protein</fullName>
    </recommendedName>
</protein>
<dbReference type="RefSeq" id="WP_136779530.1">
    <property type="nucleotide sequence ID" value="NZ_SUPK01000011.1"/>
</dbReference>
<evidence type="ECO:0000256" key="1">
    <source>
        <dbReference type="SAM" id="MobiDB-lite"/>
    </source>
</evidence>